<evidence type="ECO:0000313" key="2">
    <source>
        <dbReference type="Proteomes" id="UP001346149"/>
    </source>
</evidence>
<proteinExistence type="predicted"/>
<reference evidence="1 2" key="1">
    <citation type="journal article" date="2023" name="Hortic Res">
        <title>Pangenome of water caltrop reveals structural variations and asymmetric subgenome divergence after allopolyploidization.</title>
        <authorList>
            <person name="Zhang X."/>
            <person name="Chen Y."/>
            <person name="Wang L."/>
            <person name="Yuan Y."/>
            <person name="Fang M."/>
            <person name="Shi L."/>
            <person name="Lu R."/>
            <person name="Comes H.P."/>
            <person name="Ma Y."/>
            <person name="Chen Y."/>
            <person name="Huang G."/>
            <person name="Zhou Y."/>
            <person name="Zheng Z."/>
            <person name="Qiu Y."/>
        </authorList>
    </citation>
    <scope>NUCLEOTIDE SEQUENCE [LARGE SCALE GENOMIC DNA]</scope>
    <source>
        <strain evidence="1">F231</strain>
    </source>
</reference>
<sequence length="131" mass="14932">MPDRVSPLTAVFSSSAWKKWTALLHLQSIGMSRGRPSERNSVSAEKSFVLKLKLKREEKWEFVRRTANVLHWVSNALLQLKNGPEEASQLSRLPCARAGDTSDRIQEETKTNRGLQSRDCSIHLYRGVKLK</sequence>
<name>A0AAN7KM54_TRANT</name>
<dbReference type="Proteomes" id="UP001346149">
    <property type="component" value="Unassembled WGS sequence"/>
</dbReference>
<evidence type="ECO:0000313" key="1">
    <source>
        <dbReference type="EMBL" id="KAK4771928.1"/>
    </source>
</evidence>
<comment type="caution">
    <text evidence="1">The sequence shown here is derived from an EMBL/GenBank/DDBJ whole genome shotgun (WGS) entry which is preliminary data.</text>
</comment>
<gene>
    <name evidence="1" type="ORF">SAY86_013703</name>
</gene>
<accession>A0AAN7KM54</accession>
<organism evidence="1 2">
    <name type="scientific">Trapa natans</name>
    <name type="common">Water chestnut</name>
    <dbReference type="NCBI Taxonomy" id="22666"/>
    <lineage>
        <taxon>Eukaryota</taxon>
        <taxon>Viridiplantae</taxon>
        <taxon>Streptophyta</taxon>
        <taxon>Embryophyta</taxon>
        <taxon>Tracheophyta</taxon>
        <taxon>Spermatophyta</taxon>
        <taxon>Magnoliopsida</taxon>
        <taxon>eudicotyledons</taxon>
        <taxon>Gunneridae</taxon>
        <taxon>Pentapetalae</taxon>
        <taxon>rosids</taxon>
        <taxon>malvids</taxon>
        <taxon>Myrtales</taxon>
        <taxon>Lythraceae</taxon>
        <taxon>Trapa</taxon>
    </lineage>
</organism>
<dbReference type="EMBL" id="JAXQNO010000020">
    <property type="protein sequence ID" value="KAK4771928.1"/>
    <property type="molecule type" value="Genomic_DNA"/>
</dbReference>
<keyword evidence="2" id="KW-1185">Reference proteome</keyword>
<dbReference type="AlphaFoldDB" id="A0AAN7KM54"/>
<protein>
    <submittedName>
        <fullName evidence="1">Uncharacterized protein</fullName>
    </submittedName>
</protein>